<dbReference type="InterPro" id="IPR017871">
    <property type="entry name" value="ABC_transporter-like_CS"/>
</dbReference>
<dbReference type="EMBL" id="CP034726">
    <property type="protein sequence ID" value="QBP17852.1"/>
    <property type="molecule type" value="Genomic_DNA"/>
</dbReference>
<dbReference type="SUPFAM" id="SSF52540">
    <property type="entry name" value="P-loop containing nucleoside triphosphate hydrolases"/>
    <property type="match status" value="1"/>
</dbReference>
<dbReference type="InterPro" id="IPR027417">
    <property type="entry name" value="P-loop_NTPase"/>
</dbReference>
<dbReference type="AlphaFoldDB" id="A0A4P6ZKA4"/>
<dbReference type="Proteomes" id="UP000294321">
    <property type="component" value="Chromosome"/>
</dbReference>
<dbReference type="CDD" id="cd03225">
    <property type="entry name" value="ABC_cobalt_CbiO_domain1"/>
    <property type="match status" value="1"/>
</dbReference>
<keyword evidence="6" id="KW-0067">ATP-binding</keyword>
<dbReference type="KEGG" id="lji:ELX58_01455"/>
<dbReference type="PANTHER" id="PTHR43553">
    <property type="entry name" value="HEAVY METAL TRANSPORTER"/>
    <property type="match status" value="1"/>
</dbReference>
<keyword evidence="8" id="KW-0472">Membrane</keyword>
<evidence type="ECO:0000256" key="6">
    <source>
        <dbReference type="ARBA" id="ARBA00022840"/>
    </source>
</evidence>
<keyword evidence="11" id="KW-1185">Reference proteome</keyword>
<keyword evidence="3" id="KW-0813">Transport</keyword>
<evidence type="ECO:0000256" key="7">
    <source>
        <dbReference type="ARBA" id="ARBA00022967"/>
    </source>
</evidence>
<evidence type="ECO:0000256" key="2">
    <source>
        <dbReference type="ARBA" id="ARBA00005417"/>
    </source>
</evidence>
<dbReference type="FunFam" id="3.40.50.300:FF:000224">
    <property type="entry name" value="Energy-coupling factor transporter ATP-binding protein EcfA"/>
    <property type="match status" value="1"/>
</dbReference>
<keyword evidence="7" id="KW-1278">Translocase</keyword>
<dbReference type="InterPro" id="IPR003593">
    <property type="entry name" value="AAA+_ATPase"/>
</dbReference>
<dbReference type="InterPro" id="IPR003439">
    <property type="entry name" value="ABC_transporter-like_ATP-bd"/>
</dbReference>
<proteinExistence type="inferred from homology"/>
<accession>A0A4P6ZKA4</accession>
<gene>
    <name evidence="10" type="ORF">ELX58_01455</name>
</gene>
<dbReference type="Gene3D" id="3.40.50.300">
    <property type="entry name" value="P-loop containing nucleotide triphosphate hydrolases"/>
    <property type="match status" value="1"/>
</dbReference>
<dbReference type="Pfam" id="PF00005">
    <property type="entry name" value="ABC_tran"/>
    <property type="match status" value="1"/>
</dbReference>
<evidence type="ECO:0000256" key="5">
    <source>
        <dbReference type="ARBA" id="ARBA00022741"/>
    </source>
</evidence>
<dbReference type="GO" id="GO:0042626">
    <property type="term" value="F:ATPase-coupled transmembrane transporter activity"/>
    <property type="evidence" value="ECO:0007669"/>
    <property type="project" value="TreeGrafter"/>
</dbReference>
<dbReference type="OrthoDB" id="9784332at2"/>
<comment type="similarity">
    <text evidence="2">Belongs to the ABC transporter superfamily.</text>
</comment>
<dbReference type="GO" id="GO:0005524">
    <property type="term" value="F:ATP binding"/>
    <property type="evidence" value="ECO:0007669"/>
    <property type="project" value="UniProtKB-KW"/>
</dbReference>
<evidence type="ECO:0000256" key="4">
    <source>
        <dbReference type="ARBA" id="ARBA00022475"/>
    </source>
</evidence>
<protein>
    <submittedName>
        <fullName evidence="10">Energy-coupling factor transporter ATPase</fullName>
    </submittedName>
</protein>
<dbReference type="PROSITE" id="PS00211">
    <property type="entry name" value="ABC_TRANSPORTER_1"/>
    <property type="match status" value="1"/>
</dbReference>
<dbReference type="InterPro" id="IPR050095">
    <property type="entry name" value="ECF_ABC_transporter_ATP-bd"/>
</dbReference>
<evidence type="ECO:0000313" key="11">
    <source>
        <dbReference type="Proteomes" id="UP000294321"/>
    </source>
</evidence>
<dbReference type="PANTHER" id="PTHR43553:SF27">
    <property type="entry name" value="ENERGY-COUPLING FACTOR TRANSPORTER ATP-BINDING PROTEIN ECFA2"/>
    <property type="match status" value="1"/>
</dbReference>
<dbReference type="PROSITE" id="PS50893">
    <property type="entry name" value="ABC_TRANSPORTER_2"/>
    <property type="match status" value="1"/>
</dbReference>
<dbReference type="RefSeq" id="WP_133441397.1">
    <property type="nucleotide sequence ID" value="NZ_CP034726.1"/>
</dbReference>
<dbReference type="InterPro" id="IPR015856">
    <property type="entry name" value="ABC_transpr_CbiO/EcfA_su"/>
</dbReference>
<evidence type="ECO:0000313" key="10">
    <source>
        <dbReference type="EMBL" id="QBP17852.1"/>
    </source>
</evidence>
<dbReference type="GO" id="GO:0016887">
    <property type="term" value="F:ATP hydrolysis activity"/>
    <property type="evidence" value="ECO:0007669"/>
    <property type="project" value="InterPro"/>
</dbReference>
<evidence type="ECO:0000256" key="3">
    <source>
        <dbReference type="ARBA" id="ARBA00022448"/>
    </source>
</evidence>
<name>A0A4P6ZKA4_9LACO</name>
<keyword evidence="4" id="KW-1003">Cell membrane</keyword>
<dbReference type="GO" id="GO:0043190">
    <property type="term" value="C:ATP-binding cassette (ABC) transporter complex"/>
    <property type="evidence" value="ECO:0007669"/>
    <property type="project" value="TreeGrafter"/>
</dbReference>
<reference evidence="11" key="1">
    <citation type="submission" date="2018-12" db="EMBL/GenBank/DDBJ databases">
        <title>A new species of lactobacillus.</title>
        <authorList>
            <person name="Jian Y."/>
            <person name="Xin L."/>
            <person name="Hong Z.J."/>
            <person name="Ming L.Z."/>
            <person name="Hong X.Z."/>
        </authorList>
    </citation>
    <scope>NUCLEOTIDE SEQUENCE [LARGE SCALE GENOMIC DNA]</scope>
    <source>
        <strain evidence="11">HSLZ-75</strain>
    </source>
</reference>
<keyword evidence="5" id="KW-0547">Nucleotide-binding</keyword>
<sequence length="291" mass="32416">MASPIIFKRVTYKYPSDQPDIQGGISDVSFQIKAGSFAMIVGQTGSGKSTLVQQINGLLRPTRGLVQVGSIRVTSKMNTRNLIKLRKQVGLVFQVAQDQLFGETVEDDLAFGPRNFDFDKSDVQKAVKTSANALNLSKLMLSKSPFDLSGGQMKRVAIAGVIACFPKILILDEPTVGLDSFEEHRIMTLLCKLKKQFHLTIIMVTHQMDLVAKYATQVLVLNHGQLVANVTPDKLFKNVELLHKSGLKLPFAPRFANELSQLGIKLNDLPLDLHQLSRLIVNTLKMRRYRE</sequence>
<evidence type="ECO:0000259" key="9">
    <source>
        <dbReference type="PROSITE" id="PS50893"/>
    </source>
</evidence>
<evidence type="ECO:0000256" key="1">
    <source>
        <dbReference type="ARBA" id="ARBA00004202"/>
    </source>
</evidence>
<comment type="subcellular location">
    <subcellularLocation>
        <location evidence="1">Cell membrane</location>
        <topology evidence="1">Peripheral membrane protein</topology>
    </subcellularLocation>
</comment>
<organism evidence="10 11">
    <name type="scientific">Acetilactobacillus jinshanensis</name>
    <dbReference type="NCBI Taxonomy" id="1720083"/>
    <lineage>
        <taxon>Bacteria</taxon>
        <taxon>Bacillati</taxon>
        <taxon>Bacillota</taxon>
        <taxon>Bacilli</taxon>
        <taxon>Lactobacillales</taxon>
        <taxon>Lactobacillaceae</taxon>
        <taxon>Acetilactobacillus</taxon>
    </lineage>
</organism>
<dbReference type="SMART" id="SM00382">
    <property type="entry name" value="AAA"/>
    <property type="match status" value="1"/>
</dbReference>
<feature type="domain" description="ABC transporter" evidence="9">
    <location>
        <begin position="5"/>
        <end position="248"/>
    </location>
</feature>
<evidence type="ECO:0000256" key="8">
    <source>
        <dbReference type="ARBA" id="ARBA00023136"/>
    </source>
</evidence>